<evidence type="ECO:0000256" key="2">
    <source>
        <dbReference type="ARBA" id="ARBA00022801"/>
    </source>
</evidence>
<organism evidence="5 6">
    <name type="scientific">Edaphobacter modestus</name>
    <dbReference type="NCBI Taxonomy" id="388466"/>
    <lineage>
        <taxon>Bacteria</taxon>
        <taxon>Pseudomonadati</taxon>
        <taxon>Acidobacteriota</taxon>
        <taxon>Terriglobia</taxon>
        <taxon>Terriglobales</taxon>
        <taxon>Acidobacteriaceae</taxon>
        <taxon>Edaphobacter</taxon>
    </lineage>
</organism>
<dbReference type="GO" id="GO:0016787">
    <property type="term" value="F:hydrolase activity"/>
    <property type="evidence" value="ECO:0007669"/>
    <property type="project" value="UniProtKB-KW"/>
</dbReference>
<proteinExistence type="inferred from homology"/>
<evidence type="ECO:0000313" key="5">
    <source>
        <dbReference type="EMBL" id="RZU43012.1"/>
    </source>
</evidence>
<evidence type="ECO:0000313" key="6">
    <source>
        <dbReference type="Proteomes" id="UP000292958"/>
    </source>
</evidence>
<dbReference type="InterPro" id="IPR050565">
    <property type="entry name" value="LYPA1-2/EST-like"/>
</dbReference>
<comment type="similarity">
    <text evidence="1">Belongs to the AB hydrolase superfamily. AB hydrolase 2 family.</text>
</comment>
<protein>
    <submittedName>
        <fullName evidence="5">Phospholipase/carboxylesterase</fullName>
    </submittedName>
</protein>
<dbReference type="Proteomes" id="UP000292958">
    <property type="component" value="Unassembled WGS sequence"/>
</dbReference>
<evidence type="ECO:0000259" key="4">
    <source>
        <dbReference type="Pfam" id="PF02230"/>
    </source>
</evidence>
<dbReference type="PANTHER" id="PTHR10655:SF17">
    <property type="entry name" value="LYSOPHOSPHOLIPASE-LIKE PROTEIN 1"/>
    <property type="match status" value="1"/>
</dbReference>
<dbReference type="InterPro" id="IPR029058">
    <property type="entry name" value="AB_hydrolase_fold"/>
</dbReference>
<dbReference type="SUPFAM" id="SSF53474">
    <property type="entry name" value="alpha/beta-Hydrolases"/>
    <property type="match status" value="1"/>
</dbReference>
<dbReference type="OrthoDB" id="9795555at2"/>
<feature type="region of interest" description="Disordered" evidence="3">
    <location>
        <begin position="1"/>
        <end position="20"/>
    </location>
</feature>
<dbReference type="RefSeq" id="WP_130421249.1">
    <property type="nucleotide sequence ID" value="NZ_SHKW01000001.1"/>
</dbReference>
<gene>
    <name evidence="5" type="ORF">BDD14_4613</name>
</gene>
<evidence type="ECO:0000256" key="1">
    <source>
        <dbReference type="ARBA" id="ARBA00006499"/>
    </source>
</evidence>
<keyword evidence="2" id="KW-0378">Hydrolase</keyword>
<reference evidence="5 6" key="1">
    <citation type="submission" date="2019-02" db="EMBL/GenBank/DDBJ databases">
        <title>Genomic Encyclopedia of Archaeal and Bacterial Type Strains, Phase II (KMG-II): from individual species to whole genera.</title>
        <authorList>
            <person name="Goeker M."/>
        </authorList>
    </citation>
    <scope>NUCLEOTIDE SEQUENCE [LARGE SCALE GENOMIC DNA]</scope>
    <source>
        <strain evidence="5 6">DSM 18101</strain>
    </source>
</reference>
<feature type="domain" description="Phospholipase/carboxylesterase/thioesterase" evidence="4">
    <location>
        <begin position="31"/>
        <end position="213"/>
    </location>
</feature>
<sequence length="227" mass="24098">MTDAALEPNALDPHRDQPVPHLGETLKHALGAVILLHGRGGTADDILSLAGEMYRPELAYLAPQAAGNSWYPYSFLAPREQNQPWLNSALGKVAATVKQATDAGIDAENIVLCGFSQGACLATEFVASHPHRYAGLIAFTGGLIGPPDEDLRHTGDLAGTPAFFGSGDPDPHVPFARVQESANILAGMGAVVTLRRFPGRPHTILPEELDAARRIVLDAFGNTPIRT</sequence>
<comment type="caution">
    <text evidence="5">The sequence shown here is derived from an EMBL/GenBank/DDBJ whole genome shotgun (WGS) entry which is preliminary data.</text>
</comment>
<dbReference type="Gene3D" id="3.40.50.1820">
    <property type="entry name" value="alpha/beta hydrolase"/>
    <property type="match status" value="1"/>
</dbReference>
<evidence type="ECO:0000256" key="3">
    <source>
        <dbReference type="SAM" id="MobiDB-lite"/>
    </source>
</evidence>
<accession>A0A4Q7YYF4</accession>
<dbReference type="EMBL" id="SHKW01000001">
    <property type="protein sequence ID" value="RZU43012.1"/>
    <property type="molecule type" value="Genomic_DNA"/>
</dbReference>
<dbReference type="AlphaFoldDB" id="A0A4Q7YYF4"/>
<dbReference type="PANTHER" id="PTHR10655">
    <property type="entry name" value="LYSOPHOSPHOLIPASE-RELATED"/>
    <property type="match status" value="1"/>
</dbReference>
<dbReference type="Pfam" id="PF02230">
    <property type="entry name" value="Abhydrolase_2"/>
    <property type="match status" value="1"/>
</dbReference>
<dbReference type="InterPro" id="IPR003140">
    <property type="entry name" value="PLipase/COase/thioEstase"/>
</dbReference>
<name>A0A4Q7YYF4_9BACT</name>
<keyword evidence="6" id="KW-1185">Reference proteome</keyword>